<reference evidence="2 3" key="1">
    <citation type="submission" date="2021-11" db="EMBL/GenBank/DDBJ databases">
        <authorList>
            <person name="Oh E.-T."/>
            <person name="Kim S.-B."/>
        </authorList>
    </citation>
    <scope>NUCLEOTIDE SEQUENCE [LARGE SCALE GENOMIC DNA]</scope>
    <source>
        <strain evidence="2 3">MMS20-SJTN17</strain>
    </source>
</reference>
<organism evidence="2 3">
    <name type="scientific">Paraburkholderia translucens</name>
    <dbReference type="NCBI Taxonomy" id="2886945"/>
    <lineage>
        <taxon>Bacteria</taxon>
        <taxon>Pseudomonadati</taxon>
        <taxon>Pseudomonadota</taxon>
        <taxon>Betaproteobacteria</taxon>
        <taxon>Burkholderiales</taxon>
        <taxon>Burkholderiaceae</taxon>
        <taxon>Paraburkholderia</taxon>
    </lineage>
</organism>
<protein>
    <submittedName>
        <fullName evidence="2">DUF3313 domain-containing protein</fullName>
    </submittedName>
</protein>
<dbReference type="Proteomes" id="UP001430614">
    <property type="component" value="Unassembled WGS sequence"/>
</dbReference>
<gene>
    <name evidence="2" type="ORF">LJ655_15270</name>
</gene>
<accession>A0ABS8KEX5</accession>
<sequence length="228" mass="24175">MLKRICLLLAVTGLVACATTSEQSLSDVDKATRSGFLTDPSLLKPGKEGEARLRYVKPGVDWSSYTGIFLEPVVFISDANAKVDAKEQQILASYYYNALRTHLSKVLPIVEQQGPHVLVVRAALTNVTSSTPGLRTISLIVPQARLLDSAQSLATDSYAFVGSAQSEGEVTDGGTGQILIEGVDGRSGGMSLKDVGGGVWDDAEKAMDYWAQLAATRLTQLKSGAPAS</sequence>
<comment type="caution">
    <text evidence="2">The sequence shown here is derived from an EMBL/GenBank/DDBJ whole genome shotgun (WGS) entry which is preliminary data.</text>
</comment>
<dbReference type="RefSeq" id="WP_230562086.1">
    <property type="nucleotide sequence ID" value="NZ_JAJITC010000007.1"/>
</dbReference>
<name>A0ABS8KEX5_9BURK</name>
<evidence type="ECO:0000313" key="3">
    <source>
        <dbReference type="Proteomes" id="UP001430614"/>
    </source>
</evidence>
<evidence type="ECO:0000256" key="1">
    <source>
        <dbReference type="SAM" id="SignalP"/>
    </source>
</evidence>
<keyword evidence="1" id="KW-0732">Signal</keyword>
<dbReference type="PROSITE" id="PS51257">
    <property type="entry name" value="PROKAR_LIPOPROTEIN"/>
    <property type="match status" value="1"/>
</dbReference>
<evidence type="ECO:0000313" key="2">
    <source>
        <dbReference type="EMBL" id="MCC8403232.1"/>
    </source>
</evidence>
<keyword evidence="3" id="KW-1185">Reference proteome</keyword>
<feature type="chain" id="PRO_5045640441" evidence="1">
    <location>
        <begin position="19"/>
        <end position="228"/>
    </location>
</feature>
<dbReference type="Pfam" id="PF11769">
    <property type="entry name" value="DUF3313"/>
    <property type="match status" value="1"/>
</dbReference>
<dbReference type="EMBL" id="JAJITC010000007">
    <property type="protein sequence ID" value="MCC8403232.1"/>
    <property type="molecule type" value="Genomic_DNA"/>
</dbReference>
<dbReference type="InterPro" id="IPR021747">
    <property type="entry name" value="DUF3313"/>
</dbReference>
<feature type="signal peptide" evidence="1">
    <location>
        <begin position="1"/>
        <end position="18"/>
    </location>
</feature>
<proteinExistence type="predicted"/>